<dbReference type="InterPro" id="IPR011990">
    <property type="entry name" value="TPR-like_helical_dom_sf"/>
</dbReference>
<dbReference type="Proteomes" id="UP001259982">
    <property type="component" value="Unassembled WGS sequence"/>
</dbReference>
<evidence type="ECO:0000256" key="1">
    <source>
        <dbReference type="SAM" id="SignalP"/>
    </source>
</evidence>
<evidence type="ECO:0000313" key="3">
    <source>
        <dbReference type="Proteomes" id="UP001259982"/>
    </source>
</evidence>
<proteinExistence type="predicted"/>
<accession>A0ABU3B447</accession>
<dbReference type="SUPFAM" id="SSF48452">
    <property type="entry name" value="TPR-like"/>
    <property type="match status" value="1"/>
</dbReference>
<dbReference type="Gene3D" id="1.25.40.10">
    <property type="entry name" value="Tetratricopeptide repeat domain"/>
    <property type="match status" value="1"/>
</dbReference>
<sequence>MARVMSPRCRVALLATMFALPSIAAADPADDALKRSNHFKSIAVQRLSDLQGQVLRERFPPDQRVRVFLDVHMADFLLEHAEVRLNGNRIAEHDYSDAEARALRDQPETTHAIARDTAAPGVNTLEVRYRGRTGADGDPVSGSYRLNFDKTDRGKLLTVPVLPGHTVRDARDPTAGGVAWQSDPDDARLGMVRLLQATDRPLAALLFLLEISASVTTAESLPAGFHTLLASGYIDLGMRDQAYRALADAAEAEEPTVAVTGAAIDLAALEYRHRHVEAALAILENHRDRLTPVHRNDWEELRGRCLLALGDNDRAVGALQAVDWSLDEAPHVHFNLAVALIRRGDDEAGRKLLDRLGRADDGKLRDKANLALGYEYLRAGDGERARRTFARLPWRGPHTSRALAGFGWSELAPLAGDGEPPRETGGIRFGPFVFGASEVKPEEAAARAMSAWNALLERHPLEPAVQEARVARAYTLARTGDHQGAVADYEAAVDWLTDQRRRLDRLVQDLQRGEYAAALARDEYGELPPTAWLRHTVAESRFRQLQRNYQELRFLQGALAQADPYGTRVMQQALSQIADRNLRAAQMLIVERAKRQDQVIDNYILAAHRGRVRLLEEAREARARPGVNTP</sequence>
<reference evidence="2 3" key="1">
    <citation type="submission" date="2023-09" db="EMBL/GenBank/DDBJ databases">
        <authorList>
            <person name="Rey-Velasco X."/>
        </authorList>
    </citation>
    <scope>NUCLEOTIDE SEQUENCE [LARGE SCALE GENOMIC DNA]</scope>
    <source>
        <strain evidence="2 3">P385</strain>
    </source>
</reference>
<comment type="caution">
    <text evidence="2">The sequence shown here is derived from an EMBL/GenBank/DDBJ whole genome shotgun (WGS) entry which is preliminary data.</text>
</comment>
<evidence type="ECO:0008006" key="4">
    <source>
        <dbReference type="Google" id="ProtNLM"/>
    </source>
</evidence>
<protein>
    <recommendedName>
        <fullName evidence="4">Tetratricopeptide repeat protein</fullName>
    </recommendedName>
</protein>
<keyword evidence="3" id="KW-1185">Reference proteome</keyword>
<organism evidence="2 3">
    <name type="scientific">Spectribacter acetivorans</name>
    <dbReference type="NCBI Taxonomy" id="3075603"/>
    <lineage>
        <taxon>Bacteria</taxon>
        <taxon>Pseudomonadati</taxon>
        <taxon>Pseudomonadota</taxon>
        <taxon>Gammaproteobacteria</taxon>
        <taxon>Salinisphaerales</taxon>
        <taxon>Salinisphaeraceae</taxon>
        <taxon>Spectribacter</taxon>
    </lineage>
</organism>
<gene>
    <name evidence="2" type="ORF">RM531_01950</name>
</gene>
<keyword evidence="1" id="KW-0732">Signal</keyword>
<dbReference type="RefSeq" id="WP_311656875.1">
    <property type="nucleotide sequence ID" value="NZ_JAVRHY010000001.1"/>
</dbReference>
<name>A0ABU3B447_9GAMM</name>
<dbReference type="EMBL" id="JAVRHY010000001">
    <property type="protein sequence ID" value="MDT0617231.1"/>
    <property type="molecule type" value="Genomic_DNA"/>
</dbReference>
<evidence type="ECO:0000313" key="2">
    <source>
        <dbReference type="EMBL" id="MDT0617231.1"/>
    </source>
</evidence>
<feature type="chain" id="PRO_5046943909" description="Tetratricopeptide repeat protein" evidence="1">
    <location>
        <begin position="25"/>
        <end position="630"/>
    </location>
</feature>
<feature type="signal peptide" evidence="1">
    <location>
        <begin position="1"/>
        <end position="24"/>
    </location>
</feature>